<dbReference type="KEGG" id="vg:5797974"/>
<dbReference type="RefSeq" id="YP_001604301.1">
    <property type="nucleotide sequence ID" value="NC_010154.1"/>
</dbReference>
<dbReference type="Proteomes" id="UP000008745">
    <property type="component" value="Segment"/>
</dbReference>
<accession>A7WKV0</accession>
<evidence type="ECO:0000313" key="1">
    <source>
        <dbReference type="EMBL" id="CAJ31697.1"/>
    </source>
</evidence>
<dbReference type="OrthoDB" id="4522at10239"/>
<proteinExistence type="predicted"/>
<organism evidence="1 2">
    <name type="scientific">Betalipothrixvirus puteoliense</name>
    <dbReference type="NCBI Taxonomy" id="346884"/>
    <lineage>
        <taxon>Viruses</taxon>
        <taxon>Adnaviria</taxon>
        <taxon>Zilligvirae</taxon>
        <taxon>Taleaviricota</taxon>
        <taxon>Tokiviricetes</taxon>
        <taxon>Ligamenvirales</taxon>
        <taxon>Lipothrixviridae</taxon>
        <taxon>Betalipothrixvirus</taxon>
    </lineage>
</organism>
<reference evidence="2" key="1">
    <citation type="journal article" date="2008" name="J. Virol.">
        <title>Structure of the acidianus filamentous virus 3 and comparative genomics of related archaeal lipothrixviruses.</title>
        <authorList>
            <person name="Vestergaard G."/>
            <person name="Aramayo R."/>
            <person name="Basta T."/>
            <person name="Haring M."/>
            <person name="Peng X."/>
            <person name="Brugger K."/>
            <person name="Chen L."/>
            <person name="Rachel R."/>
            <person name="Boisset N."/>
            <person name="Garrett R.A."/>
            <person name="Prangishvili D."/>
        </authorList>
    </citation>
    <scope>NUCLEOTIDE SEQUENCE [LARGE SCALE GENOMIC DNA]</scope>
</reference>
<dbReference type="GeneID" id="5797974"/>
<sequence length="334" mass="40852">MTKIMEGERIAKERGCILLERIPKLEEIIKNWDNYKNMFYVAEYDYHYKDFRFYLIKYPDETMRIWAYNYRVEIKRKGNKFHFKFDEIEKIQSAGIASVLNMIFVDWFTFWKNYVNVVVRVSDITFRIDLFSRKIDAVFVLTNDKKELDNSINFCEKSINWKYLALTKLNGKGRKYYVKRFGKLPTPIKVMIRNRKISYAILKMLLNKKIVEKEEFMILPKTKTQLRLDLNETIYLRYYATPIYKFNEDRINLQWIRSIENFTVIDYDYDGTNQIIFKIVTFNEISRIVSALCGIDYRDMLWCIRISDYMRYWKIKSLYKYIYQLDENTKMFEF</sequence>
<protein>
    <submittedName>
        <fullName evidence="1">Uncharacterized protein</fullName>
    </submittedName>
</protein>
<name>A7WKV0_9VIRU</name>
<dbReference type="EMBL" id="AM087123">
    <property type="protein sequence ID" value="CAJ31697.1"/>
    <property type="molecule type" value="Genomic_DNA"/>
</dbReference>
<evidence type="ECO:0000313" key="2">
    <source>
        <dbReference type="Proteomes" id="UP000008745"/>
    </source>
</evidence>
<keyword evidence="2" id="KW-1185">Reference proteome</keyword>